<evidence type="ECO:0000313" key="2">
    <source>
        <dbReference type="Proteomes" id="UP000076481"/>
    </source>
</evidence>
<organism evidence="1 2">
    <name type="scientific">Pelodictyon luteolum</name>
    <dbReference type="NCBI Taxonomy" id="1100"/>
    <lineage>
        <taxon>Bacteria</taxon>
        <taxon>Pseudomonadati</taxon>
        <taxon>Chlorobiota</taxon>
        <taxon>Chlorobiia</taxon>
        <taxon>Chlorobiales</taxon>
        <taxon>Chlorobiaceae</taxon>
        <taxon>Chlorobium/Pelodictyon group</taxon>
        <taxon>Pelodictyon</taxon>
    </lineage>
</organism>
<dbReference type="Gene3D" id="1.25.40.10">
    <property type="entry name" value="Tetratricopeptide repeat domain"/>
    <property type="match status" value="1"/>
</dbReference>
<dbReference type="InterPro" id="IPR011990">
    <property type="entry name" value="TPR-like_helical_dom_sf"/>
</dbReference>
<dbReference type="AlphaFoldDB" id="A0A165KZL9"/>
<protein>
    <submittedName>
        <fullName evidence="1">Uncharacterized protein</fullName>
    </submittedName>
</protein>
<dbReference type="Proteomes" id="UP000076481">
    <property type="component" value="Unassembled WGS sequence"/>
</dbReference>
<sequence length="75" mass="8632">MKFRELLSLDAFNADAKEYLATRIPARRAELQRKAEAEVLARATYDRGNKLYEAGDYEGAKAAWRQALDIVQEQR</sequence>
<comment type="caution">
    <text evidence="1">The sequence shown here is derived from an EMBL/GenBank/DDBJ whole genome shotgun (WGS) entry which is preliminary data.</text>
</comment>
<proteinExistence type="predicted"/>
<dbReference type="EMBL" id="LVWG01000039">
    <property type="protein sequence ID" value="KZK73396.1"/>
    <property type="molecule type" value="Genomic_DNA"/>
</dbReference>
<dbReference type="SUPFAM" id="SSF48452">
    <property type="entry name" value="TPR-like"/>
    <property type="match status" value="1"/>
</dbReference>
<evidence type="ECO:0000313" key="1">
    <source>
        <dbReference type="EMBL" id="KZK73396.1"/>
    </source>
</evidence>
<reference evidence="1 2" key="1">
    <citation type="submission" date="2016-03" db="EMBL/GenBank/DDBJ databases">
        <title>Speciation and ecological success in dimly lit waters: horizontal gene transfer in a green sulfur bacteria bloom unveiled by metagenomic assembly.</title>
        <authorList>
            <person name="Llorens-Mares T."/>
            <person name="Liu Z."/>
            <person name="Allen L.Z."/>
            <person name="Rusch D.B."/>
            <person name="Craig M.T."/>
            <person name="Dupont C.L."/>
            <person name="Bryant D.A."/>
            <person name="Casamayor E.O."/>
        </authorList>
    </citation>
    <scope>NUCLEOTIDE SEQUENCE [LARGE SCALE GENOMIC DNA]</scope>
    <source>
        <strain evidence="1">CIII</strain>
    </source>
</reference>
<name>A0A165KZL9_PELLU</name>
<accession>A0A165KZL9</accession>
<gene>
    <name evidence="1" type="ORF">A3K90_02050</name>
</gene>